<reference evidence="2" key="1">
    <citation type="submission" date="2021-01" db="EMBL/GenBank/DDBJ databases">
        <title>Modified the classification status of verrucomicrobia.</title>
        <authorList>
            <person name="Feng X."/>
        </authorList>
    </citation>
    <scope>NUCLEOTIDE SEQUENCE</scope>
    <source>
        <strain evidence="2">KCTC 22041</strain>
    </source>
</reference>
<evidence type="ECO:0000313" key="2">
    <source>
        <dbReference type="EMBL" id="MBK1882776.1"/>
    </source>
</evidence>
<dbReference type="InterPro" id="IPR029068">
    <property type="entry name" value="Glyas_Bleomycin-R_OHBP_Dase"/>
</dbReference>
<evidence type="ECO:0000259" key="1">
    <source>
        <dbReference type="Pfam" id="PF06983"/>
    </source>
</evidence>
<sequence>MAISAKITPCLWFDSEAEQAAEFYVSIFKNSRIVRRTYYSDVGKEIHGREAGSVMTIEFELEGQTFTALNGGPLFTLTEAISFMVDCADQAEVDYFWDQLSDGGPEESQQCGWLKDRFGVTWQIVPSILPELVTGPDREKSDRAMSAMLEMKKLNIAALQAAYEGIDPMEP</sequence>
<dbReference type="PANTHER" id="PTHR33990:SF2">
    <property type="entry name" value="PHNB-LIKE DOMAIN-CONTAINING PROTEIN"/>
    <property type="match status" value="1"/>
</dbReference>
<dbReference type="InterPro" id="IPR009725">
    <property type="entry name" value="3_dmu_93_MTrfase"/>
</dbReference>
<name>A0A934S570_9BACT</name>
<dbReference type="CDD" id="cd06588">
    <property type="entry name" value="PhnB_like"/>
    <property type="match status" value="1"/>
</dbReference>
<feature type="domain" description="PhnB-like" evidence="1">
    <location>
        <begin position="6"/>
        <end position="125"/>
    </location>
</feature>
<dbReference type="PANTHER" id="PTHR33990">
    <property type="entry name" value="PROTEIN YJDN-RELATED"/>
    <property type="match status" value="1"/>
</dbReference>
<dbReference type="EMBL" id="JAENIJ010000014">
    <property type="protein sequence ID" value="MBK1882776.1"/>
    <property type="molecule type" value="Genomic_DNA"/>
</dbReference>
<comment type="caution">
    <text evidence="2">The sequence shown here is derived from an EMBL/GenBank/DDBJ whole genome shotgun (WGS) entry which is preliminary data.</text>
</comment>
<dbReference type="InterPro" id="IPR028973">
    <property type="entry name" value="PhnB-like"/>
</dbReference>
<dbReference type="Pfam" id="PF06983">
    <property type="entry name" value="3-dmu-9_3-mt"/>
    <property type="match status" value="1"/>
</dbReference>
<dbReference type="SUPFAM" id="SSF54593">
    <property type="entry name" value="Glyoxalase/Bleomycin resistance protein/Dihydroxybiphenyl dioxygenase"/>
    <property type="match status" value="1"/>
</dbReference>
<gene>
    <name evidence="2" type="ORF">JIN85_10140</name>
</gene>
<accession>A0A934S570</accession>
<dbReference type="Gene3D" id="3.10.180.10">
    <property type="entry name" value="2,3-Dihydroxybiphenyl 1,2-Dioxygenase, domain 1"/>
    <property type="match status" value="1"/>
</dbReference>
<organism evidence="2 3">
    <name type="scientific">Luteolibacter pohnpeiensis</name>
    <dbReference type="NCBI Taxonomy" id="454153"/>
    <lineage>
        <taxon>Bacteria</taxon>
        <taxon>Pseudomonadati</taxon>
        <taxon>Verrucomicrobiota</taxon>
        <taxon>Verrucomicrobiia</taxon>
        <taxon>Verrucomicrobiales</taxon>
        <taxon>Verrucomicrobiaceae</taxon>
        <taxon>Luteolibacter</taxon>
    </lineage>
</organism>
<evidence type="ECO:0000313" key="3">
    <source>
        <dbReference type="Proteomes" id="UP000603141"/>
    </source>
</evidence>
<dbReference type="AlphaFoldDB" id="A0A934S570"/>
<proteinExistence type="predicted"/>
<dbReference type="Proteomes" id="UP000603141">
    <property type="component" value="Unassembled WGS sequence"/>
</dbReference>
<keyword evidence="3" id="KW-1185">Reference proteome</keyword>
<protein>
    <submittedName>
        <fullName evidence="2">VOC family protein</fullName>
    </submittedName>
</protein>
<dbReference type="PIRSF" id="PIRSF021700">
    <property type="entry name" value="3_dmu_93_MTrfase"/>
    <property type="match status" value="1"/>
</dbReference>
<dbReference type="RefSeq" id="WP_200270255.1">
    <property type="nucleotide sequence ID" value="NZ_JAENIJ010000014.1"/>
</dbReference>